<feature type="compositionally biased region" description="Basic and acidic residues" evidence="1">
    <location>
        <begin position="323"/>
        <end position="332"/>
    </location>
</feature>
<dbReference type="PANTHER" id="PTHR37013">
    <property type="entry name" value="INTEGRAL MEMBRANE PROTEIN (AFU_ORTHOLOGUE AFUA_1G05950)-RELATED"/>
    <property type="match status" value="1"/>
</dbReference>
<keyword evidence="2" id="KW-0472">Membrane</keyword>
<feature type="region of interest" description="Disordered" evidence="1">
    <location>
        <begin position="322"/>
        <end position="354"/>
    </location>
</feature>
<organism evidence="4 5">
    <name type="scientific">Hyaloscypha variabilis (strain UAMH 11265 / GT02V1 / F)</name>
    <name type="common">Meliniomyces variabilis</name>
    <dbReference type="NCBI Taxonomy" id="1149755"/>
    <lineage>
        <taxon>Eukaryota</taxon>
        <taxon>Fungi</taxon>
        <taxon>Dikarya</taxon>
        <taxon>Ascomycota</taxon>
        <taxon>Pezizomycotina</taxon>
        <taxon>Leotiomycetes</taxon>
        <taxon>Helotiales</taxon>
        <taxon>Hyaloscyphaceae</taxon>
        <taxon>Hyaloscypha</taxon>
        <taxon>Hyaloscypha variabilis</taxon>
    </lineage>
</organism>
<evidence type="ECO:0000259" key="3">
    <source>
        <dbReference type="Pfam" id="PF24802"/>
    </source>
</evidence>
<keyword evidence="2" id="KW-0812">Transmembrane</keyword>
<dbReference type="Pfam" id="PF24802">
    <property type="entry name" value="DUF7703"/>
    <property type="match status" value="1"/>
</dbReference>
<dbReference type="AlphaFoldDB" id="A0A2J6RTV6"/>
<keyword evidence="5" id="KW-1185">Reference proteome</keyword>
<proteinExistence type="predicted"/>
<evidence type="ECO:0000256" key="2">
    <source>
        <dbReference type="SAM" id="Phobius"/>
    </source>
</evidence>
<reference evidence="4 5" key="1">
    <citation type="submission" date="2016-04" db="EMBL/GenBank/DDBJ databases">
        <title>A degradative enzymes factory behind the ericoid mycorrhizal symbiosis.</title>
        <authorList>
            <consortium name="DOE Joint Genome Institute"/>
            <person name="Martino E."/>
            <person name="Morin E."/>
            <person name="Grelet G."/>
            <person name="Kuo A."/>
            <person name="Kohler A."/>
            <person name="Daghino S."/>
            <person name="Barry K."/>
            <person name="Choi C."/>
            <person name="Cichocki N."/>
            <person name="Clum A."/>
            <person name="Copeland A."/>
            <person name="Hainaut M."/>
            <person name="Haridas S."/>
            <person name="Labutti K."/>
            <person name="Lindquist E."/>
            <person name="Lipzen A."/>
            <person name="Khouja H.-R."/>
            <person name="Murat C."/>
            <person name="Ohm R."/>
            <person name="Olson A."/>
            <person name="Spatafora J."/>
            <person name="Veneault-Fourrey C."/>
            <person name="Henrissat B."/>
            <person name="Grigoriev I."/>
            <person name="Martin F."/>
            <person name="Perotto S."/>
        </authorList>
    </citation>
    <scope>NUCLEOTIDE SEQUENCE [LARGE SCALE GENOMIC DNA]</scope>
    <source>
        <strain evidence="4 5">F</strain>
    </source>
</reference>
<feature type="transmembrane region" description="Helical" evidence="2">
    <location>
        <begin position="159"/>
        <end position="177"/>
    </location>
</feature>
<dbReference type="STRING" id="1149755.A0A2J6RTV6"/>
<dbReference type="PANTHER" id="PTHR37013:SF3">
    <property type="entry name" value="INTEGRAL MEMBRANE PROTEIN (AFU_ORTHOLOGUE AFUA_1G05950)"/>
    <property type="match status" value="1"/>
</dbReference>
<sequence>MTDTDAGIGKVAPKSLPTSFTIACFIAVALYNVAELFFIIFATFKKRRGLYFWSFLVSTCGIGLYSIGFLLKDLSLSSQSVFFVTLIVVGWSSMVTGQSVVLYSRLHLVLRDPRKLRLVLIMIICNAVICHVPIIVMVYGANSSNPTPFLLPYSIYEKVQVTIFFIQELLISGLYIIHTIKILRLEGNIRGKASREVMTHLIYVNAIIVFLDLTILGLEYSGLYDIQTAYKGLVYSVKLKLEFSILNRLVELTKNGKIASQSSERGGVHMETFDGRHRRQTRDDGQGAGYMAYIHSAGVQDLSGGDEIKQNDKFVVMTTQVSVHRDGERNQQDSEEELDSIGGKSGVVADEIGDRIISPSSSQVRFAKDGF</sequence>
<evidence type="ECO:0000313" key="5">
    <source>
        <dbReference type="Proteomes" id="UP000235786"/>
    </source>
</evidence>
<dbReference type="Proteomes" id="UP000235786">
    <property type="component" value="Unassembled WGS sequence"/>
</dbReference>
<feature type="domain" description="DUF7703" evidence="3">
    <location>
        <begin position="21"/>
        <end position="255"/>
    </location>
</feature>
<dbReference type="OrthoDB" id="405906at2759"/>
<keyword evidence="2" id="KW-1133">Transmembrane helix</keyword>
<dbReference type="EMBL" id="KZ613944">
    <property type="protein sequence ID" value="PMD41954.1"/>
    <property type="molecule type" value="Genomic_DNA"/>
</dbReference>
<feature type="transmembrane region" description="Helical" evidence="2">
    <location>
        <begin position="20"/>
        <end position="43"/>
    </location>
</feature>
<evidence type="ECO:0000313" key="4">
    <source>
        <dbReference type="EMBL" id="PMD41954.1"/>
    </source>
</evidence>
<feature type="transmembrane region" description="Helical" evidence="2">
    <location>
        <begin position="197"/>
        <end position="218"/>
    </location>
</feature>
<dbReference type="InterPro" id="IPR056120">
    <property type="entry name" value="DUF7703"/>
</dbReference>
<feature type="transmembrane region" description="Helical" evidence="2">
    <location>
        <begin position="50"/>
        <end position="71"/>
    </location>
</feature>
<gene>
    <name evidence="4" type="ORF">L207DRAFT_582374</name>
</gene>
<feature type="transmembrane region" description="Helical" evidence="2">
    <location>
        <begin position="118"/>
        <end position="139"/>
    </location>
</feature>
<protein>
    <recommendedName>
        <fullName evidence="3">DUF7703 domain-containing protein</fullName>
    </recommendedName>
</protein>
<accession>A0A2J6RTV6</accession>
<evidence type="ECO:0000256" key="1">
    <source>
        <dbReference type="SAM" id="MobiDB-lite"/>
    </source>
</evidence>
<name>A0A2J6RTV6_HYAVF</name>
<feature type="transmembrane region" description="Helical" evidence="2">
    <location>
        <begin position="83"/>
        <end position="106"/>
    </location>
</feature>